<organism evidence="1 2">
    <name type="scientific">Rheinheimera baltica</name>
    <dbReference type="NCBI Taxonomy" id="67576"/>
    <lineage>
        <taxon>Bacteria</taxon>
        <taxon>Pseudomonadati</taxon>
        <taxon>Pseudomonadota</taxon>
        <taxon>Gammaproteobacteria</taxon>
        <taxon>Chromatiales</taxon>
        <taxon>Chromatiaceae</taxon>
        <taxon>Rheinheimera</taxon>
    </lineage>
</organism>
<sequence>MDKLEQAEQLLAALKQSIAAEDFTASAQQLNCLNEQITQLFIAPTDLAPINYPRLQALSTDFAKLIDTLSAQRYQIKDSISQLRGVKSDNKITRTYKIEKDK</sequence>
<evidence type="ECO:0008006" key="3">
    <source>
        <dbReference type="Google" id="ProtNLM"/>
    </source>
</evidence>
<evidence type="ECO:0000313" key="2">
    <source>
        <dbReference type="Proteomes" id="UP001231109"/>
    </source>
</evidence>
<dbReference type="EMBL" id="JAPJDZ010000004">
    <property type="protein sequence ID" value="MDP5134853.1"/>
    <property type="molecule type" value="Genomic_DNA"/>
</dbReference>
<accession>A0ABT9HV17</accession>
<gene>
    <name evidence="1" type="ORF">ORJ04_02705</name>
</gene>
<evidence type="ECO:0000313" key="1">
    <source>
        <dbReference type="EMBL" id="MDP5134853.1"/>
    </source>
</evidence>
<dbReference type="Proteomes" id="UP001231109">
    <property type="component" value="Unassembled WGS sequence"/>
</dbReference>
<comment type="caution">
    <text evidence="1">The sequence shown here is derived from an EMBL/GenBank/DDBJ whole genome shotgun (WGS) entry which is preliminary data.</text>
</comment>
<protein>
    <recommendedName>
        <fullName evidence="3">Flagellar protein FliT</fullName>
    </recommendedName>
</protein>
<name>A0ABT9HV17_9GAMM</name>
<proteinExistence type="predicted"/>
<keyword evidence="2" id="KW-1185">Reference proteome</keyword>
<reference evidence="1 2" key="1">
    <citation type="submission" date="2022-11" db="EMBL/GenBank/DDBJ databases">
        <title>Viruses from the air-sea interface of a natural surface slick.</title>
        <authorList>
            <person name="Rahlff J."/>
            <person name="Holmfeldt K."/>
        </authorList>
    </citation>
    <scope>NUCLEOTIDE SEQUENCE [LARGE SCALE GENOMIC DNA]</scope>
    <source>
        <strain evidence="1 2">SMS4</strain>
    </source>
</reference>
<dbReference type="RefSeq" id="WP_305973632.1">
    <property type="nucleotide sequence ID" value="NZ_JAPJDZ010000004.1"/>
</dbReference>